<dbReference type="RefSeq" id="WP_340367081.1">
    <property type="nucleotide sequence ID" value="NZ_JBBKZV010000028.1"/>
</dbReference>
<reference evidence="2 3" key="1">
    <citation type="submission" date="2024-03" db="EMBL/GenBank/DDBJ databases">
        <title>Novel species of the genus Variovorax.</title>
        <authorList>
            <person name="Liu Q."/>
            <person name="Xin Y.-H."/>
        </authorList>
    </citation>
    <scope>NUCLEOTIDE SEQUENCE [LARGE SCALE GENOMIC DNA]</scope>
    <source>
        <strain evidence="2 3">KACC 18501</strain>
    </source>
</reference>
<dbReference type="Proteomes" id="UP001363010">
    <property type="component" value="Unassembled WGS sequence"/>
</dbReference>
<keyword evidence="1" id="KW-1133">Transmembrane helix</keyword>
<feature type="transmembrane region" description="Helical" evidence="1">
    <location>
        <begin position="87"/>
        <end position="111"/>
    </location>
</feature>
<dbReference type="InterPro" id="IPR034804">
    <property type="entry name" value="SQR/QFR_C/D"/>
</dbReference>
<feature type="transmembrane region" description="Helical" evidence="1">
    <location>
        <begin position="166"/>
        <end position="187"/>
    </location>
</feature>
<accession>A0ABU8W7M3</accession>
<feature type="transmembrane region" description="Helical" evidence="1">
    <location>
        <begin position="131"/>
        <end position="154"/>
    </location>
</feature>
<keyword evidence="3" id="KW-1185">Reference proteome</keyword>
<evidence type="ECO:0000313" key="2">
    <source>
        <dbReference type="EMBL" id="MEJ8826047.1"/>
    </source>
</evidence>
<comment type="caution">
    <text evidence="2">The sequence shown here is derived from an EMBL/GenBank/DDBJ whole genome shotgun (WGS) entry which is preliminary data.</text>
</comment>
<dbReference type="EMBL" id="JBBKZV010000028">
    <property type="protein sequence ID" value="MEJ8826047.1"/>
    <property type="molecule type" value="Genomic_DNA"/>
</dbReference>
<organism evidence="2 3">
    <name type="scientific">Variovorax humicola</name>
    <dbReference type="NCBI Taxonomy" id="1769758"/>
    <lineage>
        <taxon>Bacteria</taxon>
        <taxon>Pseudomonadati</taxon>
        <taxon>Pseudomonadota</taxon>
        <taxon>Betaproteobacteria</taxon>
        <taxon>Burkholderiales</taxon>
        <taxon>Comamonadaceae</taxon>
        <taxon>Variovorax</taxon>
    </lineage>
</organism>
<feature type="transmembrane region" description="Helical" evidence="1">
    <location>
        <begin position="54"/>
        <end position="75"/>
    </location>
</feature>
<keyword evidence="1" id="KW-0812">Transmembrane</keyword>
<protein>
    <submittedName>
        <fullName evidence="2">Uncharacterized protein</fullName>
    </submittedName>
</protein>
<sequence>MPTLRALHRTSAVLIAAFALLHLANHLVLLAGVPAHIAFMKAARVVYRQPWVEVPLLLCVAFQVGSGLWLVVRGWKHGRGAVARLQALSGAILAFFLLIHVGAVLSGRMLLDLDTNLYFAVAGFYVPPFQFFFWPYYFLAVLALFAHLGCAAWRHLSKAPPRSRRLALALPLLVGSVVSLLIVLSLAGKIQPVEVPAEYKAKFTLQQS</sequence>
<gene>
    <name evidence="2" type="ORF">WKW80_29140</name>
</gene>
<name>A0ABU8W7M3_9BURK</name>
<proteinExistence type="predicted"/>
<evidence type="ECO:0000256" key="1">
    <source>
        <dbReference type="SAM" id="Phobius"/>
    </source>
</evidence>
<evidence type="ECO:0000313" key="3">
    <source>
        <dbReference type="Proteomes" id="UP001363010"/>
    </source>
</evidence>
<dbReference type="Gene3D" id="1.20.1300.10">
    <property type="entry name" value="Fumarate reductase/succinate dehydrogenase, transmembrane subunit"/>
    <property type="match status" value="1"/>
</dbReference>
<dbReference type="SUPFAM" id="SSF81343">
    <property type="entry name" value="Fumarate reductase respiratory complex transmembrane subunits"/>
    <property type="match status" value="1"/>
</dbReference>
<keyword evidence="1" id="KW-0472">Membrane</keyword>